<dbReference type="InterPro" id="IPR043912">
    <property type="entry name" value="DUF5765"/>
</dbReference>
<feature type="transmembrane region" description="Helical" evidence="1">
    <location>
        <begin position="6"/>
        <end position="23"/>
    </location>
</feature>
<dbReference type="EMBL" id="JAPFFF010000016">
    <property type="protein sequence ID" value="KAK8865195.1"/>
    <property type="molecule type" value="Genomic_DNA"/>
</dbReference>
<proteinExistence type="predicted"/>
<protein>
    <recommendedName>
        <fullName evidence="6">G protein-coupled receptor</fullName>
    </recommendedName>
</protein>
<feature type="transmembrane region" description="Helical" evidence="1">
    <location>
        <begin position="179"/>
        <end position="197"/>
    </location>
</feature>
<evidence type="ECO:0000256" key="1">
    <source>
        <dbReference type="SAM" id="Phobius"/>
    </source>
</evidence>
<dbReference type="EMBL" id="JAPFFF010000348">
    <property type="protein sequence ID" value="KAK8834642.1"/>
    <property type="molecule type" value="Genomic_DNA"/>
</dbReference>
<keyword evidence="1" id="KW-1133">Transmembrane helix</keyword>
<evidence type="ECO:0000313" key="2">
    <source>
        <dbReference type="EMBL" id="KAK8834642.1"/>
    </source>
</evidence>
<evidence type="ECO:0008006" key="6">
    <source>
        <dbReference type="Google" id="ProtNLM"/>
    </source>
</evidence>
<evidence type="ECO:0000313" key="4">
    <source>
        <dbReference type="EMBL" id="KAK8865195.1"/>
    </source>
</evidence>
<dbReference type="Proteomes" id="UP001470230">
    <property type="component" value="Unassembled WGS sequence"/>
</dbReference>
<keyword evidence="1" id="KW-0472">Membrane</keyword>
<feature type="transmembrane region" description="Helical" evidence="1">
    <location>
        <begin position="43"/>
        <end position="61"/>
    </location>
</feature>
<evidence type="ECO:0000313" key="5">
    <source>
        <dbReference type="Proteomes" id="UP001470230"/>
    </source>
</evidence>
<dbReference type="EMBL" id="JAPFFF010000294">
    <property type="protein sequence ID" value="KAK8834822.1"/>
    <property type="molecule type" value="Genomic_DNA"/>
</dbReference>
<dbReference type="Pfam" id="PF19069">
    <property type="entry name" value="DUF5765"/>
    <property type="match status" value="1"/>
</dbReference>
<organism evidence="4 5">
    <name type="scientific">Tritrichomonas musculus</name>
    <dbReference type="NCBI Taxonomy" id="1915356"/>
    <lineage>
        <taxon>Eukaryota</taxon>
        <taxon>Metamonada</taxon>
        <taxon>Parabasalia</taxon>
        <taxon>Tritrichomonadida</taxon>
        <taxon>Tritrichomonadidae</taxon>
        <taxon>Tritrichomonas</taxon>
    </lineage>
</organism>
<keyword evidence="1" id="KW-0812">Transmembrane</keyword>
<gene>
    <name evidence="4" type="ORF">M9Y10_010731</name>
    <name evidence="3" type="ORF">M9Y10_024189</name>
    <name evidence="2" type="ORF">M9Y10_026558</name>
</gene>
<feature type="transmembrane region" description="Helical" evidence="1">
    <location>
        <begin position="106"/>
        <end position="131"/>
    </location>
</feature>
<sequence length="296" mass="34529">MCFNKEMSLMFSITSLGIAFWAMTGKGIWGSMERWRRHRIEACFAYFCFMELLQFIQYLVIDQCDNIINTYSTALGYIHICWQPLFTNLIMSALDRRNLDKSRDHTWAVIFKASFLIGIFMAARIIIPAIVSPETLQQYFEPCYREMDGLCAERSSWKTCSTTGVYHIRWNFKMIRASYLFPNIGLHFITMFIIPFAMGMHFESILLLISGPVLAVFFPVDDGERSTIWCFFSVMEELITFGSQILSIHYSKINVKSNHVKKHQASKKEVGSGNLLSIFDNLFKVFDDFKKNIFYY</sequence>
<keyword evidence="5" id="KW-1185">Reference proteome</keyword>
<evidence type="ECO:0000313" key="3">
    <source>
        <dbReference type="EMBL" id="KAK8834822.1"/>
    </source>
</evidence>
<comment type="caution">
    <text evidence="4">The sequence shown here is derived from an EMBL/GenBank/DDBJ whole genome shotgun (WGS) entry which is preliminary data.</text>
</comment>
<reference evidence="4 5" key="1">
    <citation type="submission" date="2024-04" db="EMBL/GenBank/DDBJ databases">
        <title>Tritrichomonas musculus Genome.</title>
        <authorList>
            <person name="Alves-Ferreira E."/>
            <person name="Grigg M."/>
            <person name="Lorenzi H."/>
            <person name="Galac M."/>
        </authorList>
    </citation>
    <scope>NUCLEOTIDE SEQUENCE [LARGE SCALE GENOMIC DNA]</scope>
    <source>
        <strain evidence="4 5">EAF2021</strain>
    </source>
</reference>
<accession>A0ABR2ILL9</accession>
<name>A0ABR2ILL9_9EUKA</name>